<name>A0ABS3JE11_9BACT</name>
<dbReference type="RefSeq" id="WP_207328204.1">
    <property type="nucleotide sequence ID" value="NZ_JAFMYW010000002.1"/>
</dbReference>
<proteinExistence type="predicted"/>
<reference evidence="1 2" key="1">
    <citation type="submission" date="2021-03" db="EMBL/GenBank/DDBJ databases">
        <title>Fibrella sp. HMF5405 genome sequencing and assembly.</title>
        <authorList>
            <person name="Kang H."/>
            <person name="Kim H."/>
            <person name="Bae S."/>
            <person name="Joh K."/>
        </authorList>
    </citation>
    <scope>NUCLEOTIDE SEQUENCE [LARGE SCALE GENOMIC DNA]</scope>
    <source>
        <strain evidence="1 2">HMF5405</strain>
    </source>
</reference>
<dbReference type="EMBL" id="JAFMYW010000002">
    <property type="protein sequence ID" value="MBO0948228.1"/>
    <property type="molecule type" value="Genomic_DNA"/>
</dbReference>
<keyword evidence="2" id="KW-1185">Reference proteome</keyword>
<gene>
    <name evidence="1" type="ORF">J2I46_06525</name>
</gene>
<evidence type="ECO:0000313" key="2">
    <source>
        <dbReference type="Proteomes" id="UP000664628"/>
    </source>
</evidence>
<accession>A0ABS3JE11</accession>
<sequence length="46" mass="5323">MTGWLRDFAYTVDLDGWVFARSGTFAIGVAMRTVSFQNPKPRWLTR</sequence>
<evidence type="ECO:0000313" key="1">
    <source>
        <dbReference type="EMBL" id="MBO0948228.1"/>
    </source>
</evidence>
<comment type="caution">
    <text evidence="1">The sequence shown here is derived from an EMBL/GenBank/DDBJ whole genome shotgun (WGS) entry which is preliminary data.</text>
</comment>
<organism evidence="1 2">
    <name type="scientific">Fibrella forsythiae</name>
    <dbReference type="NCBI Taxonomy" id="2817061"/>
    <lineage>
        <taxon>Bacteria</taxon>
        <taxon>Pseudomonadati</taxon>
        <taxon>Bacteroidota</taxon>
        <taxon>Cytophagia</taxon>
        <taxon>Cytophagales</taxon>
        <taxon>Spirosomataceae</taxon>
        <taxon>Fibrella</taxon>
    </lineage>
</organism>
<protein>
    <submittedName>
        <fullName evidence="1">Uncharacterized protein</fullName>
    </submittedName>
</protein>
<dbReference type="Proteomes" id="UP000664628">
    <property type="component" value="Unassembled WGS sequence"/>
</dbReference>